<protein>
    <recommendedName>
        <fullName evidence="4">Pseudouridine synthase</fullName>
        <ecNumber evidence="4">5.4.99.-</ecNumber>
    </recommendedName>
</protein>
<evidence type="ECO:0000313" key="6">
    <source>
        <dbReference type="EMBL" id="TDY61814.1"/>
    </source>
</evidence>
<dbReference type="EMBL" id="SORI01000004">
    <property type="protein sequence ID" value="TDY61814.1"/>
    <property type="molecule type" value="Genomic_DNA"/>
</dbReference>
<dbReference type="Gene3D" id="3.30.70.580">
    <property type="entry name" value="Pseudouridine synthase I, catalytic domain, N-terminal subdomain"/>
    <property type="match status" value="1"/>
</dbReference>
<comment type="caution">
    <text evidence="6">The sequence shown here is derived from an EMBL/GenBank/DDBJ whole genome shotgun (WGS) entry which is preliminary data.</text>
</comment>
<evidence type="ECO:0000256" key="3">
    <source>
        <dbReference type="PROSITE-ProRule" id="PRU00182"/>
    </source>
</evidence>
<keyword evidence="2 4" id="KW-0413">Isomerase</keyword>
<dbReference type="PANTHER" id="PTHR47683:SF2">
    <property type="entry name" value="RNA-BINDING S4 DOMAIN-CONTAINING PROTEIN"/>
    <property type="match status" value="1"/>
</dbReference>
<sequence length="242" mass="27196">MNEGIRLNRFLAMCGLGARRKVEDIISSGRVKVDGKVVLMPAYRVDEGNEVTVDGSRVQPESKVYVVMNKPAGWVCSVSDPFDPVIAGLLPEKYRSFRLFPVGRLDRETEGLLILTNDGTFAQEVLHPSRRILREYHALLDREINRKSAREWLSGVELDGRLLKPASVLILDREPAGRWVSVVLAEGVKREVRRMAQSLGFEVEVLVRKRIGKMELKELPAGKFVEMSRGELWNAIRSGGSV</sequence>
<dbReference type="GO" id="GO:0000455">
    <property type="term" value="P:enzyme-directed rRNA pseudouridine synthesis"/>
    <property type="evidence" value="ECO:0007669"/>
    <property type="project" value="UniProtKB-ARBA"/>
</dbReference>
<dbReference type="FunFam" id="3.10.290.10:FF:000003">
    <property type="entry name" value="Pseudouridine synthase"/>
    <property type="match status" value="1"/>
</dbReference>
<dbReference type="Pfam" id="PF00849">
    <property type="entry name" value="PseudoU_synth_2"/>
    <property type="match status" value="1"/>
</dbReference>
<reference evidence="6 7" key="1">
    <citation type="submission" date="2019-03" db="EMBL/GenBank/DDBJ databases">
        <title>Genomic Encyclopedia of Type Strains, Phase IV (KMG-IV): sequencing the most valuable type-strain genomes for metagenomic binning, comparative biology and taxonomic classification.</title>
        <authorList>
            <person name="Goeker M."/>
        </authorList>
    </citation>
    <scope>NUCLEOTIDE SEQUENCE [LARGE SCALE GENOMIC DNA]</scope>
    <source>
        <strain evidence="6 7">DSM 25964</strain>
    </source>
</reference>
<gene>
    <name evidence="6" type="ORF">C8D99_10453</name>
</gene>
<dbReference type="GO" id="GO:0120159">
    <property type="term" value="F:rRNA pseudouridine synthase activity"/>
    <property type="evidence" value="ECO:0007669"/>
    <property type="project" value="UniProtKB-ARBA"/>
</dbReference>
<dbReference type="EC" id="5.4.99.-" evidence="4"/>
<dbReference type="InterPro" id="IPR006145">
    <property type="entry name" value="PsdUridine_synth_RsuA/RluA"/>
</dbReference>
<dbReference type="InterPro" id="IPR002942">
    <property type="entry name" value="S4_RNA-bd"/>
</dbReference>
<dbReference type="InterPro" id="IPR020103">
    <property type="entry name" value="PsdUridine_synth_cat_dom_sf"/>
</dbReference>
<dbReference type="PROSITE" id="PS01149">
    <property type="entry name" value="PSI_RSU"/>
    <property type="match status" value="1"/>
</dbReference>
<name>A0A4R8M976_9BACT</name>
<feature type="domain" description="RNA-binding S4" evidence="5">
    <location>
        <begin position="5"/>
        <end position="63"/>
    </location>
</feature>
<dbReference type="Gene3D" id="3.10.290.10">
    <property type="entry name" value="RNA-binding S4 domain"/>
    <property type="match status" value="1"/>
</dbReference>
<evidence type="ECO:0000256" key="2">
    <source>
        <dbReference type="ARBA" id="ARBA00023235"/>
    </source>
</evidence>
<evidence type="ECO:0000256" key="1">
    <source>
        <dbReference type="ARBA" id="ARBA00008348"/>
    </source>
</evidence>
<dbReference type="CDD" id="cd00165">
    <property type="entry name" value="S4"/>
    <property type="match status" value="1"/>
</dbReference>
<accession>A0A4R8M976</accession>
<dbReference type="InterPro" id="IPR018496">
    <property type="entry name" value="PsdUridine_synth_RsuA/RluB_CS"/>
</dbReference>
<dbReference type="InterPro" id="IPR036986">
    <property type="entry name" value="S4_RNA-bd_sf"/>
</dbReference>
<dbReference type="AlphaFoldDB" id="A0A4R8M976"/>
<evidence type="ECO:0000313" key="7">
    <source>
        <dbReference type="Proteomes" id="UP000295066"/>
    </source>
</evidence>
<dbReference type="Proteomes" id="UP000295066">
    <property type="component" value="Unassembled WGS sequence"/>
</dbReference>
<dbReference type="Pfam" id="PF01479">
    <property type="entry name" value="S4"/>
    <property type="match status" value="1"/>
</dbReference>
<evidence type="ECO:0000256" key="4">
    <source>
        <dbReference type="RuleBase" id="RU003887"/>
    </source>
</evidence>
<dbReference type="InterPro" id="IPR020094">
    <property type="entry name" value="TruA/RsuA/RluB/E/F_N"/>
</dbReference>
<dbReference type="PROSITE" id="PS50889">
    <property type="entry name" value="S4"/>
    <property type="match status" value="1"/>
</dbReference>
<keyword evidence="3" id="KW-0694">RNA-binding</keyword>
<dbReference type="SUPFAM" id="SSF55120">
    <property type="entry name" value="Pseudouridine synthase"/>
    <property type="match status" value="1"/>
</dbReference>
<dbReference type="InterPro" id="IPR000748">
    <property type="entry name" value="PsdUridine_synth_RsuA/RluB/E/F"/>
</dbReference>
<evidence type="ECO:0000259" key="5">
    <source>
        <dbReference type="SMART" id="SM00363"/>
    </source>
</evidence>
<dbReference type="NCBIfam" id="TIGR00093">
    <property type="entry name" value="pseudouridine synthase"/>
    <property type="match status" value="1"/>
</dbReference>
<comment type="similarity">
    <text evidence="1 4">Belongs to the pseudouridine synthase RsuA family.</text>
</comment>
<dbReference type="InterPro" id="IPR050343">
    <property type="entry name" value="RsuA_PseudoU_synthase"/>
</dbReference>
<dbReference type="SUPFAM" id="SSF55174">
    <property type="entry name" value="Alpha-L RNA-binding motif"/>
    <property type="match status" value="1"/>
</dbReference>
<dbReference type="CDD" id="cd02870">
    <property type="entry name" value="PseudoU_synth_RsuA_like"/>
    <property type="match status" value="1"/>
</dbReference>
<dbReference type="Gene3D" id="3.30.70.1560">
    <property type="entry name" value="Alpha-L RNA-binding motif"/>
    <property type="match status" value="1"/>
</dbReference>
<keyword evidence="7" id="KW-1185">Reference proteome</keyword>
<organism evidence="6 7">
    <name type="scientific">Aminivibrio pyruvatiphilus</name>
    <dbReference type="NCBI Taxonomy" id="1005740"/>
    <lineage>
        <taxon>Bacteria</taxon>
        <taxon>Thermotogati</taxon>
        <taxon>Synergistota</taxon>
        <taxon>Synergistia</taxon>
        <taxon>Synergistales</taxon>
        <taxon>Aminobacteriaceae</taxon>
        <taxon>Aminivibrio</taxon>
    </lineage>
</organism>
<dbReference type="InterPro" id="IPR042092">
    <property type="entry name" value="PsdUridine_s_RsuA/RluB/E/F_cat"/>
</dbReference>
<dbReference type="SMART" id="SM00363">
    <property type="entry name" value="S4"/>
    <property type="match status" value="1"/>
</dbReference>
<proteinExistence type="inferred from homology"/>
<dbReference type="PANTHER" id="PTHR47683">
    <property type="entry name" value="PSEUDOURIDINE SYNTHASE FAMILY PROTEIN-RELATED"/>
    <property type="match status" value="1"/>
</dbReference>
<dbReference type="GO" id="GO:0003723">
    <property type="term" value="F:RNA binding"/>
    <property type="evidence" value="ECO:0007669"/>
    <property type="project" value="UniProtKB-KW"/>
</dbReference>
<dbReference type="RefSeq" id="WP_243833833.1">
    <property type="nucleotide sequence ID" value="NZ_SORI01000004.1"/>
</dbReference>